<dbReference type="Proteomes" id="UP000030321">
    <property type="component" value="Unassembled WGS sequence"/>
</dbReference>
<accession>A0A0A1VW75</accession>
<dbReference type="AlphaFoldDB" id="A0A0A1VW75"/>
<organism evidence="2 3">
    <name type="scientific">Microcystis aeruginosa NIES-44</name>
    <dbReference type="NCBI Taxonomy" id="449439"/>
    <lineage>
        <taxon>Bacteria</taxon>
        <taxon>Bacillati</taxon>
        <taxon>Cyanobacteriota</taxon>
        <taxon>Cyanophyceae</taxon>
        <taxon>Oscillatoriophycideae</taxon>
        <taxon>Chroococcales</taxon>
        <taxon>Microcystaceae</taxon>
        <taxon>Microcystis</taxon>
    </lineage>
</organism>
<reference evidence="3" key="1">
    <citation type="journal article" date="2015" name="Genome">
        <title>Whole Genome Sequence of the Non-Microcystin-Producing Microcystis aeruginosa Strain NIES-44.</title>
        <authorList>
            <person name="Okano K."/>
            <person name="Miyata N."/>
            <person name="Ozaki Y."/>
        </authorList>
    </citation>
    <scope>NUCLEOTIDE SEQUENCE [LARGE SCALE GENOMIC DNA]</scope>
    <source>
        <strain evidence="3">NIES-44</strain>
    </source>
</reference>
<comment type="caution">
    <text evidence="2">The sequence shown here is derived from an EMBL/GenBank/DDBJ whole genome shotgun (WGS) entry which is preliminary data.</text>
</comment>
<gene>
    <name evidence="2" type="ORF">N44_02535</name>
</gene>
<dbReference type="EMBL" id="BBPA01000051">
    <property type="protein sequence ID" value="GAL93955.1"/>
    <property type="molecule type" value="Genomic_DNA"/>
</dbReference>
<proteinExistence type="predicted"/>
<feature type="region of interest" description="Disordered" evidence="1">
    <location>
        <begin position="1"/>
        <end position="23"/>
    </location>
</feature>
<evidence type="ECO:0000313" key="2">
    <source>
        <dbReference type="EMBL" id="GAL93955.1"/>
    </source>
</evidence>
<evidence type="ECO:0000256" key="1">
    <source>
        <dbReference type="SAM" id="MobiDB-lite"/>
    </source>
</evidence>
<sequence>MLQEFSGQDWGNPRDGEGLRVKGTATPEFRLRRFCHDRADN</sequence>
<name>A0A0A1VW75_MICAE</name>
<evidence type="ECO:0000313" key="3">
    <source>
        <dbReference type="Proteomes" id="UP000030321"/>
    </source>
</evidence>
<protein>
    <submittedName>
        <fullName evidence="2">Uncharacterized protein</fullName>
    </submittedName>
</protein>